<dbReference type="PANTHER" id="PTHR10000">
    <property type="entry name" value="PHOSPHOSERINE PHOSPHATASE"/>
    <property type="match status" value="1"/>
</dbReference>
<dbReference type="SFLD" id="SFLDS00003">
    <property type="entry name" value="Haloacid_Dehalogenase"/>
    <property type="match status" value="1"/>
</dbReference>
<keyword evidence="1" id="KW-0378">Hydrolase</keyword>
<dbReference type="Pfam" id="PF08282">
    <property type="entry name" value="Hydrolase_3"/>
    <property type="match status" value="1"/>
</dbReference>
<dbReference type="GO" id="GO:0000287">
    <property type="term" value="F:magnesium ion binding"/>
    <property type="evidence" value="ECO:0007669"/>
    <property type="project" value="TreeGrafter"/>
</dbReference>
<dbReference type="EMBL" id="SHGT01000018">
    <property type="protein sequence ID" value="TAA13605.1"/>
    <property type="molecule type" value="Genomic_DNA"/>
</dbReference>
<dbReference type="InterPro" id="IPR023214">
    <property type="entry name" value="HAD_sf"/>
</dbReference>
<protein>
    <submittedName>
        <fullName evidence="1">HAD-IIB family hydrolase</fullName>
    </submittedName>
</protein>
<dbReference type="InterPro" id="IPR006379">
    <property type="entry name" value="HAD-SF_hydro_IIB"/>
</dbReference>
<dbReference type="GO" id="GO:0005829">
    <property type="term" value="C:cytosol"/>
    <property type="evidence" value="ECO:0007669"/>
    <property type="project" value="TreeGrafter"/>
</dbReference>
<dbReference type="PANTHER" id="PTHR10000:SF25">
    <property type="entry name" value="PHOSPHATASE YKRA-RELATED"/>
    <property type="match status" value="1"/>
</dbReference>
<dbReference type="PROSITE" id="PS01228">
    <property type="entry name" value="COF_1"/>
    <property type="match status" value="1"/>
</dbReference>
<dbReference type="OrthoDB" id="9810101at2"/>
<evidence type="ECO:0000313" key="1">
    <source>
        <dbReference type="EMBL" id="TAA13605.1"/>
    </source>
</evidence>
<evidence type="ECO:0000313" key="2">
    <source>
        <dbReference type="Proteomes" id="UP000291525"/>
    </source>
</evidence>
<dbReference type="NCBIfam" id="TIGR01484">
    <property type="entry name" value="HAD-SF-IIB"/>
    <property type="match status" value="1"/>
</dbReference>
<dbReference type="SFLD" id="SFLDG01140">
    <property type="entry name" value="C2.B:_Phosphomannomutase_and_P"/>
    <property type="match status" value="1"/>
</dbReference>
<sequence length="284" mass="31996">MTVKAVFFDIDGTLLTDHRTVSKSTILAINQLKARGILVGLATGRDPRFILQYMASLGLDMAVAYNGQYVFTRDEVVFSQPIEKEDIDKMIAYAEKFQRDLSFGTALGVVGSGIMSMGTGNFAYRFSRMVPEVCAGFVNYIFNHIIRIVRPQNKGSFNHLITQPIYQMMLLTTEKEAQRLAEHFPQLTFTRSSPYATDIICKGNSKLIGIKRLGDFYHFSTDEVMVFGDSNNDIEMLGEVRYSVAMKNGTKQAKQVASYITDTNNKDGIYKGLRHFNLVEEQNV</sequence>
<comment type="caution">
    <text evidence="1">The sequence shown here is derived from an EMBL/GenBank/DDBJ whole genome shotgun (WGS) entry which is preliminary data.</text>
</comment>
<name>A0A4Q8L1S2_9STRE</name>
<accession>A0A4Q8L1S2</accession>
<dbReference type="PROSITE" id="PS01229">
    <property type="entry name" value="COF_2"/>
    <property type="match status" value="1"/>
</dbReference>
<organism evidence="1 2">
    <name type="scientific">Streptococcus parasuis</name>
    <dbReference type="NCBI Taxonomy" id="1501662"/>
    <lineage>
        <taxon>Bacteria</taxon>
        <taxon>Bacillati</taxon>
        <taxon>Bacillota</taxon>
        <taxon>Bacilli</taxon>
        <taxon>Lactobacillales</taxon>
        <taxon>Streptococcaceae</taxon>
        <taxon>Streptococcus</taxon>
    </lineage>
</organism>
<dbReference type="GO" id="GO:0016791">
    <property type="term" value="F:phosphatase activity"/>
    <property type="evidence" value="ECO:0007669"/>
    <property type="project" value="TreeGrafter"/>
</dbReference>
<dbReference type="Proteomes" id="UP000291525">
    <property type="component" value="Unassembled WGS sequence"/>
</dbReference>
<dbReference type="SFLD" id="SFLDG01144">
    <property type="entry name" value="C2.B.4:_PGP_Like"/>
    <property type="match status" value="1"/>
</dbReference>
<dbReference type="Gene3D" id="3.40.50.1000">
    <property type="entry name" value="HAD superfamily/HAD-like"/>
    <property type="match status" value="1"/>
</dbReference>
<gene>
    <name evidence="1" type="ORF">EXW74_04275</name>
</gene>
<dbReference type="InterPro" id="IPR036412">
    <property type="entry name" value="HAD-like_sf"/>
</dbReference>
<dbReference type="SUPFAM" id="SSF56784">
    <property type="entry name" value="HAD-like"/>
    <property type="match status" value="1"/>
</dbReference>
<proteinExistence type="predicted"/>
<dbReference type="AlphaFoldDB" id="A0A4Q8L1S2"/>
<dbReference type="Gene3D" id="3.30.1240.10">
    <property type="match status" value="1"/>
</dbReference>
<reference evidence="1 2" key="1">
    <citation type="submission" date="2019-02" db="EMBL/GenBank/DDBJ databases">
        <title>First genome of the species Streptococcus parasuis.</title>
        <authorList>
            <person name="Stevens M.J.A."/>
            <person name="Stephan R."/>
        </authorList>
    </citation>
    <scope>NUCLEOTIDE SEQUENCE [LARGE SCALE GENOMIC DNA]</scope>
    <source>
        <strain evidence="1 2">4253</strain>
    </source>
</reference>